<dbReference type="InterPro" id="IPR008907">
    <property type="entry name" value="TPP/p25"/>
</dbReference>
<comment type="similarity">
    <text evidence="1">Belongs to the TPPP family.</text>
</comment>
<dbReference type="GO" id="GO:0046785">
    <property type="term" value="P:microtubule polymerization"/>
    <property type="evidence" value="ECO:0007669"/>
    <property type="project" value="InterPro"/>
</dbReference>
<dbReference type="InterPro" id="IPR011992">
    <property type="entry name" value="EF-hand-dom_pair"/>
</dbReference>
<evidence type="ECO:0000313" key="3">
    <source>
        <dbReference type="Proteomes" id="UP000807504"/>
    </source>
</evidence>
<dbReference type="Gene3D" id="1.10.238.10">
    <property type="entry name" value="EF-hand"/>
    <property type="match status" value="1"/>
</dbReference>
<dbReference type="Pfam" id="PF05517">
    <property type="entry name" value="p25-alpha"/>
    <property type="match status" value="1"/>
</dbReference>
<evidence type="ECO:0000256" key="1">
    <source>
        <dbReference type="ARBA" id="ARBA00010994"/>
    </source>
</evidence>
<protein>
    <submittedName>
        <fullName evidence="2">Uncharacterized protein</fullName>
    </submittedName>
</protein>
<dbReference type="EMBL" id="JABXBU010002230">
    <property type="protein sequence ID" value="KAF8766798.1"/>
    <property type="molecule type" value="Genomic_DNA"/>
</dbReference>
<comment type="caution">
    <text evidence="2">The sequence shown here is derived from an EMBL/GenBank/DDBJ whole genome shotgun (WGS) entry which is preliminary data.</text>
</comment>
<organism evidence="2 3">
    <name type="scientific">Argiope bruennichi</name>
    <name type="common">Wasp spider</name>
    <name type="synonym">Aranea bruennichi</name>
    <dbReference type="NCBI Taxonomy" id="94029"/>
    <lineage>
        <taxon>Eukaryota</taxon>
        <taxon>Metazoa</taxon>
        <taxon>Ecdysozoa</taxon>
        <taxon>Arthropoda</taxon>
        <taxon>Chelicerata</taxon>
        <taxon>Arachnida</taxon>
        <taxon>Araneae</taxon>
        <taxon>Araneomorphae</taxon>
        <taxon>Entelegynae</taxon>
        <taxon>Araneoidea</taxon>
        <taxon>Araneidae</taxon>
        <taxon>Argiope</taxon>
    </lineage>
</organism>
<name>A0A8T0E628_ARGBR</name>
<evidence type="ECO:0000313" key="2">
    <source>
        <dbReference type="EMBL" id="KAF8766798.1"/>
    </source>
</evidence>
<dbReference type="GO" id="GO:0015631">
    <property type="term" value="F:tubulin binding"/>
    <property type="evidence" value="ECO:0007669"/>
    <property type="project" value="InterPro"/>
</dbReference>
<proteinExistence type="inferred from homology"/>
<reference evidence="2" key="1">
    <citation type="journal article" date="2020" name="bioRxiv">
        <title>Chromosome-level reference genome of the European wasp spider Argiope bruennichi: a resource for studies on range expansion and evolutionary adaptation.</title>
        <authorList>
            <person name="Sheffer M.M."/>
            <person name="Hoppe A."/>
            <person name="Krehenwinkel H."/>
            <person name="Uhl G."/>
            <person name="Kuss A.W."/>
            <person name="Jensen L."/>
            <person name="Jensen C."/>
            <person name="Gillespie R.G."/>
            <person name="Hoff K.J."/>
            <person name="Prost S."/>
        </authorList>
    </citation>
    <scope>NUCLEOTIDE SEQUENCE</scope>
</reference>
<accession>A0A8T0E628</accession>
<gene>
    <name evidence="2" type="ORF">HNY73_019827</name>
</gene>
<reference evidence="2" key="2">
    <citation type="submission" date="2020-06" db="EMBL/GenBank/DDBJ databases">
        <authorList>
            <person name="Sheffer M."/>
        </authorList>
    </citation>
    <scope>NUCLEOTIDE SEQUENCE</scope>
</reference>
<sequence length="117" mass="12932">MAAEKGGIQAVFELICKTTGISDGKIPMENILNWLKQAGIISKDTGISEHDINKIHAKLSKDKKYMTVEELQKCIVNLAKEKKMDPKELMDKLASAGPPLMAKVEEIAEKFGAKFTK</sequence>
<keyword evidence="3" id="KW-1185">Reference proteome</keyword>
<dbReference type="Proteomes" id="UP000807504">
    <property type="component" value="Unassembled WGS sequence"/>
</dbReference>
<dbReference type="AlphaFoldDB" id="A0A8T0E628"/>
<dbReference type="SUPFAM" id="SSF47473">
    <property type="entry name" value="EF-hand"/>
    <property type="match status" value="1"/>
</dbReference>